<dbReference type="OrthoDB" id="5148843at2759"/>
<dbReference type="AlphaFoldDB" id="A0A0P7BNT0"/>
<evidence type="ECO:0000256" key="1">
    <source>
        <dbReference type="SAM" id="MobiDB-lite"/>
    </source>
</evidence>
<organism evidence="2 3">
    <name type="scientific">Neonectria ditissima</name>
    <dbReference type="NCBI Taxonomy" id="78410"/>
    <lineage>
        <taxon>Eukaryota</taxon>
        <taxon>Fungi</taxon>
        <taxon>Dikarya</taxon>
        <taxon>Ascomycota</taxon>
        <taxon>Pezizomycotina</taxon>
        <taxon>Sordariomycetes</taxon>
        <taxon>Hypocreomycetidae</taxon>
        <taxon>Hypocreales</taxon>
        <taxon>Nectriaceae</taxon>
        <taxon>Neonectria</taxon>
    </lineage>
</organism>
<dbReference type="Proteomes" id="UP000050424">
    <property type="component" value="Unassembled WGS sequence"/>
</dbReference>
<keyword evidence="3" id="KW-1185">Reference proteome</keyword>
<protein>
    <submittedName>
        <fullName evidence="2">Uncharacterized protein</fullName>
    </submittedName>
</protein>
<reference evidence="2 3" key="1">
    <citation type="submission" date="2015-09" db="EMBL/GenBank/DDBJ databases">
        <title>Draft genome of a European isolate of the apple canker pathogen Neonectria ditissima.</title>
        <authorList>
            <person name="Gomez-Cortecero A."/>
            <person name="Harrison R.J."/>
            <person name="Armitage A.D."/>
        </authorList>
    </citation>
    <scope>NUCLEOTIDE SEQUENCE [LARGE SCALE GENOMIC DNA]</scope>
    <source>
        <strain evidence="2 3">R09/05</strain>
    </source>
</reference>
<name>A0A0P7BNT0_9HYPO</name>
<proteinExistence type="predicted"/>
<sequence length="280" mass="30796">MATPRAQTNCAGIIASLEGRNRVNLPEDLVSGSSLAGLSTRVRRLEALHGITLPPASLDPTWDSLALRVCRVQQLTQAKSPKLRSADNSFAAMVPDSLDVATETLQTLCSDLCRPRSPHLPMAAAMSWPKCASDEEMLDVIRQRMCYSAGLNRILVTSVPITRIEMYAQIVGLTLKLEEPEPNAGIPGAIGPRGHPHVMKKACCGCCLCYCHNALPPRRPPVLPKHRKRSLSSIINVRPQRRKKTSGFGWVKKLAFWRRSKHDDDWSSTTSSRSSTVVDP</sequence>
<dbReference type="EMBL" id="LKCW01000048">
    <property type="protein sequence ID" value="KPM42454.1"/>
    <property type="molecule type" value="Genomic_DNA"/>
</dbReference>
<gene>
    <name evidence="2" type="ORF">AK830_g4086</name>
</gene>
<feature type="region of interest" description="Disordered" evidence="1">
    <location>
        <begin position="260"/>
        <end position="280"/>
    </location>
</feature>
<evidence type="ECO:0000313" key="2">
    <source>
        <dbReference type="EMBL" id="KPM42454.1"/>
    </source>
</evidence>
<accession>A0A0P7BNT0</accession>
<evidence type="ECO:0000313" key="3">
    <source>
        <dbReference type="Proteomes" id="UP000050424"/>
    </source>
</evidence>
<feature type="compositionally biased region" description="Low complexity" evidence="1">
    <location>
        <begin position="267"/>
        <end position="280"/>
    </location>
</feature>
<comment type="caution">
    <text evidence="2">The sequence shown here is derived from an EMBL/GenBank/DDBJ whole genome shotgun (WGS) entry which is preliminary data.</text>
</comment>